<evidence type="ECO:0000256" key="5">
    <source>
        <dbReference type="ARBA" id="ARBA00022692"/>
    </source>
</evidence>
<keyword evidence="10" id="KW-1185">Reference proteome</keyword>
<comment type="similarity">
    <text evidence="2">Belongs to the autoinducer-2 exporter (AI-2E) (TC 2.A.86) family.</text>
</comment>
<dbReference type="EMBL" id="CP011388">
    <property type="protein sequence ID" value="ANE48099.1"/>
    <property type="molecule type" value="Genomic_DNA"/>
</dbReference>
<organism evidence="9 10">
    <name type="scientific">Paenibacillus swuensis</name>
    <dbReference type="NCBI Taxonomy" id="1178515"/>
    <lineage>
        <taxon>Bacteria</taxon>
        <taxon>Bacillati</taxon>
        <taxon>Bacillota</taxon>
        <taxon>Bacilli</taxon>
        <taxon>Bacillales</taxon>
        <taxon>Paenibacillaceae</taxon>
        <taxon>Paenibacillus</taxon>
    </lineage>
</organism>
<dbReference type="STRING" id="1178515.SY83_19440"/>
<gene>
    <name evidence="9" type="ORF">SY83_19440</name>
</gene>
<protein>
    <submittedName>
        <fullName evidence="9">Membrane protein</fullName>
    </submittedName>
</protein>
<evidence type="ECO:0000256" key="4">
    <source>
        <dbReference type="ARBA" id="ARBA00022475"/>
    </source>
</evidence>
<dbReference type="Proteomes" id="UP000076927">
    <property type="component" value="Chromosome"/>
</dbReference>
<feature type="transmembrane region" description="Helical" evidence="8">
    <location>
        <begin position="73"/>
        <end position="94"/>
    </location>
</feature>
<accession>A0A172TLZ9</accession>
<keyword evidence="5 8" id="KW-0812">Transmembrane</keyword>
<name>A0A172TLZ9_9BACL</name>
<keyword evidence="6 8" id="KW-1133">Transmembrane helix</keyword>
<feature type="transmembrane region" description="Helical" evidence="8">
    <location>
        <begin position="270"/>
        <end position="291"/>
    </location>
</feature>
<feature type="transmembrane region" description="Helical" evidence="8">
    <location>
        <begin position="36"/>
        <end position="53"/>
    </location>
</feature>
<keyword evidence="7 8" id="KW-0472">Membrane</keyword>
<reference evidence="9 10" key="1">
    <citation type="submission" date="2015-01" db="EMBL/GenBank/DDBJ databases">
        <title>Paenibacillus swuensis/DY6/whole genome sequencing.</title>
        <authorList>
            <person name="Kim M.K."/>
            <person name="Srinivasan S."/>
            <person name="Lee J.-J."/>
        </authorList>
    </citation>
    <scope>NUCLEOTIDE SEQUENCE [LARGE SCALE GENOMIC DNA]</scope>
    <source>
        <strain evidence="9 10">DY6</strain>
    </source>
</reference>
<dbReference type="AlphaFoldDB" id="A0A172TLZ9"/>
<dbReference type="GO" id="GO:0016020">
    <property type="term" value="C:membrane"/>
    <property type="evidence" value="ECO:0007669"/>
    <property type="project" value="UniProtKB-SubCell"/>
</dbReference>
<proteinExistence type="inferred from homology"/>
<sequence>MPQGKYFRIGYGIIIFLLIAYLATKVDYLFQPIFTIVRALFFPFLISGVFYYILRPLVLLLEKRRINRSASIIVLYLLVTCLITAVVLLIGPIVQRQVEMLVTNLPELVENFRGQLTELQQKPWAKGLFGGGGNADLTDRVATYLNQSMSTMGDRLLTFMAATTSAIVILSTIPFILFYMLKDGEKVPRILLKWLPQRHEIEGRKILADMDDALSSYIQGQFLVSLVLGVVIFIGYSIIGMEYSLLLAILAMVTNVIPSIGQLIGVIPSIIVAFIHSPTMVLKVIIVVTIAQQIDGNFLSPHIMGRKLDIHPLTIILLLLISASLAGFLGMLLAVPVYAVGKLIVQHAIRLFVLRSRPELQEKG</sequence>
<keyword evidence="3" id="KW-0813">Transport</keyword>
<dbReference type="GO" id="GO:0055085">
    <property type="term" value="P:transmembrane transport"/>
    <property type="evidence" value="ECO:0007669"/>
    <property type="project" value="TreeGrafter"/>
</dbReference>
<dbReference type="InterPro" id="IPR002549">
    <property type="entry name" value="AI-2E-like"/>
</dbReference>
<evidence type="ECO:0000313" key="9">
    <source>
        <dbReference type="EMBL" id="ANE48099.1"/>
    </source>
</evidence>
<dbReference type="KEGG" id="pswu:SY83_19440"/>
<feature type="transmembrane region" description="Helical" evidence="8">
    <location>
        <begin position="156"/>
        <end position="181"/>
    </location>
</feature>
<evidence type="ECO:0000256" key="3">
    <source>
        <dbReference type="ARBA" id="ARBA00022448"/>
    </source>
</evidence>
<evidence type="ECO:0000313" key="10">
    <source>
        <dbReference type="Proteomes" id="UP000076927"/>
    </source>
</evidence>
<evidence type="ECO:0000256" key="7">
    <source>
        <dbReference type="ARBA" id="ARBA00023136"/>
    </source>
</evidence>
<evidence type="ECO:0000256" key="2">
    <source>
        <dbReference type="ARBA" id="ARBA00009773"/>
    </source>
</evidence>
<evidence type="ECO:0000256" key="1">
    <source>
        <dbReference type="ARBA" id="ARBA00004651"/>
    </source>
</evidence>
<dbReference type="Pfam" id="PF01594">
    <property type="entry name" value="AI-2E_transport"/>
    <property type="match status" value="1"/>
</dbReference>
<dbReference type="RefSeq" id="WP_068609541.1">
    <property type="nucleotide sequence ID" value="NZ_CP011388.1"/>
</dbReference>
<evidence type="ECO:0000256" key="8">
    <source>
        <dbReference type="SAM" id="Phobius"/>
    </source>
</evidence>
<feature type="transmembrane region" description="Helical" evidence="8">
    <location>
        <begin position="217"/>
        <end position="238"/>
    </location>
</feature>
<keyword evidence="4" id="KW-1003">Cell membrane</keyword>
<comment type="subcellular location">
    <subcellularLocation>
        <location evidence="1">Cell membrane</location>
        <topology evidence="1">Multi-pass membrane protein</topology>
    </subcellularLocation>
</comment>
<feature type="transmembrane region" description="Helical" evidence="8">
    <location>
        <begin position="6"/>
        <end position="24"/>
    </location>
</feature>
<evidence type="ECO:0000256" key="6">
    <source>
        <dbReference type="ARBA" id="ARBA00022989"/>
    </source>
</evidence>
<feature type="transmembrane region" description="Helical" evidence="8">
    <location>
        <begin position="312"/>
        <end position="335"/>
    </location>
</feature>
<feature type="transmembrane region" description="Helical" evidence="8">
    <location>
        <begin position="245"/>
        <end position="264"/>
    </location>
</feature>
<dbReference type="PANTHER" id="PTHR21716">
    <property type="entry name" value="TRANSMEMBRANE PROTEIN"/>
    <property type="match status" value="1"/>
</dbReference>
<dbReference type="OrthoDB" id="9793390at2"/>
<dbReference type="PATRIC" id="fig|1178515.4.peg.3931"/>
<dbReference type="PANTHER" id="PTHR21716:SF53">
    <property type="entry name" value="PERMEASE PERM-RELATED"/>
    <property type="match status" value="1"/>
</dbReference>